<evidence type="ECO:0000256" key="1">
    <source>
        <dbReference type="ARBA" id="ARBA00022574"/>
    </source>
</evidence>
<dbReference type="SMART" id="SM00220">
    <property type="entry name" value="S_TKc"/>
    <property type="match status" value="1"/>
</dbReference>
<dbReference type="Pfam" id="PF00069">
    <property type="entry name" value="Pkinase"/>
    <property type="match status" value="1"/>
</dbReference>
<dbReference type="Pfam" id="PF00400">
    <property type="entry name" value="WD40"/>
    <property type="match status" value="8"/>
</dbReference>
<dbReference type="PROSITE" id="PS00108">
    <property type="entry name" value="PROTEIN_KINASE_ST"/>
    <property type="match status" value="1"/>
</dbReference>
<dbReference type="InterPro" id="IPR001680">
    <property type="entry name" value="WD40_rpt"/>
</dbReference>
<keyword evidence="5" id="KW-0808">Transferase</keyword>
<dbReference type="PROSITE" id="PS50082">
    <property type="entry name" value="WD_REPEATS_2"/>
    <property type="match status" value="8"/>
</dbReference>
<dbReference type="CDD" id="cd00200">
    <property type="entry name" value="WD40"/>
    <property type="match status" value="1"/>
</dbReference>
<dbReference type="NCBIfam" id="NF045510">
    <property type="entry name" value="4Cys_prefix_kin"/>
    <property type="match status" value="1"/>
</dbReference>
<accession>A0ABT3L8E4</accession>
<dbReference type="InterPro" id="IPR011009">
    <property type="entry name" value="Kinase-like_dom_sf"/>
</dbReference>
<dbReference type="PANTHER" id="PTHR19879:SF9">
    <property type="entry name" value="TRANSCRIPTION INITIATION FACTOR TFIID SUBUNIT 5"/>
    <property type="match status" value="1"/>
</dbReference>
<feature type="repeat" description="WD" evidence="3">
    <location>
        <begin position="639"/>
        <end position="680"/>
    </location>
</feature>
<dbReference type="InterPro" id="IPR020472">
    <property type="entry name" value="WD40_PAC1"/>
</dbReference>
<feature type="repeat" description="WD" evidence="3">
    <location>
        <begin position="513"/>
        <end position="554"/>
    </location>
</feature>
<feature type="repeat" description="WD" evidence="3">
    <location>
        <begin position="387"/>
        <end position="428"/>
    </location>
</feature>
<dbReference type="RefSeq" id="WP_265265644.1">
    <property type="nucleotide sequence ID" value="NZ_JAIHOM010000089.1"/>
</dbReference>
<feature type="repeat" description="WD" evidence="3">
    <location>
        <begin position="429"/>
        <end position="470"/>
    </location>
</feature>
<gene>
    <name evidence="5" type="ORF">K4A83_16060</name>
</gene>
<dbReference type="InterPro" id="IPR019775">
    <property type="entry name" value="WD40_repeat_CS"/>
</dbReference>
<sequence>MSYCINPSCPNPQDSTLTDQVVCPHCGSSLVLLGRYRVVSLLSSNSGFAVIYEVEDGTTHKILKTLQARHNESKKAVELFKQEAAVLGQLDHPGVPKIDPPGYFQFFPKNVQEPVHCFVMEKIDGPTLYDWMLQQGHLLISEQQAIAWLEQIAEILHLVHQKNYFHRDIKLQNIMLRSTGQLVLIDFGTAREMTYTYLAQIGSSGNITRISSAGYTPPEQEKGHAVPQSDFYALGRTFVYLLTGRKLTDTDIYNPFTDEFCWREKASDISPALADFIDHLMAHRAIDRPKDTQEILDTLREIKKQLADPATTATTLRLPATKIQFSPDSPTLPEYKPPRKIPKTWWGLGLIGLTLLGGYGIWQGYHYLTLHFSPPEVVQEVAMAKTFQGHRGLVNAIAISHNNQILVSASEDQTLKVWDLDTGELLQTLTGHTSAVRDVVLSDDGQFVVSASSDRRIKIWDLNTGEVRHNLTGHVSFVNHVILSQDQQILVSIGTDRTLRIWDVETGENLHTLAEHTSFINDMLISSDGTQLISASADRTLKIWDIATGELLHNLVGHSSFVNRLTLSPDGQFVASASADRTVKIWNIATGELQQTLTGHTSFVNDVVISPDGKLVATASADKTIKVWDFSTGEERYTIDGHANYVNRLAITQDGQTLISSSADQTIRLWNLANGDIKRVLTGHGAPINDFVLSRDERYIGTGSESSEIMIWTIAP</sequence>
<keyword evidence="6" id="KW-1185">Reference proteome</keyword>
<dbReference type="PROSITE" id="PS50011">
    <property type="entry name" value="PROTEIN_KINASE_DOM"/>
    <property type="match status" value="1"/>
</dbReference>
<dbReference type="Gene3D" id="2.130.10.10">
    <property type="entry name" value="YVTN repeat-like/Quinoprotein amine dehydrogenase"/>
    <property type="match status" value="3"/>
</dbReference>
<dbReference type="InterPro" id="IPR036322">
    <property type="entry name" value="WD40_repeat_dom_sf"/>
</dbReference>
<dbReference type="PROSITE" id="PS50294">
    <property type="entry name" value="WD_REPEATS_REGION"/>
    <property type="match status" value="8"/>
</dbReference>
<feature type="repeat" description="WD" evidence="3">
    <location>
        <begin position="555"/>
        <end position="596"/>
    </location>
</feature>
<proteinExistence type="predicted"/>
<dbReference type="EMBL" id="JAIHOM010000089">
    <property type="protein sequence ID" value="MCW6037773.1"/>
    <property type="molecule type" value="Genomic_DNA"/>
</dbReference>
<evidence type="ECO:0000313" key="5">
    <source>
        <dbReference type="EMBL" id="MCW6037773.1"/>
    </source>
</evidence>
<dbReference type="SUPFAM" id="SSF56112">
    <property type="entry name" value="Protein kinase-like (PK-like)"/>
    <property type="match status" value="1"/>
</dbReference>
<dbReference type="SMART" id="SM00564">
    <property type="entry name" value="PQQ"/>
    <property type="match status" value="6"/>
</dbReference>
<feature type="domain" description="Protein kinase" evidence="4">
    <location>
        <begin position="36"/>
        <end position="332"/>
    </location>
</feature>
<comment type="caution">
    <text evidence="5">The sequence shown here is derived from an EMBL/GenBank/DDBJ whole genome shotgun (WGS) entry which is preliminary data.</text>
</comment>
<feature type="repeat" description="WD" evidence="3">
    <location>
        <begin position="681"/>
        <end position="716"/>
    </location>
</feature>
<protein>
    <submittedName>
        <fullName evidence="5">Protein kinase</fullName>
    </submittedName>
</protein>
<keyword evidence="5" id="KW-0418">Kinase</keyword>
<evidence type="ECO:0000259" key="4">
    <source>
        <dbReference type="PROSITE" id="PS50011"/>
    </source>
</evidence>
<dbReference type="PANTHER" id="PTHR19879">
    <property type="entry name" value="TRANSCRIPTION INITIATION FACTOR TFIID"/>
    <property type="match status" value="1"/>
</dbReference>
<dbReference type="Gene3D" id="1.10.510.10">
    <property type="entry name" value="Transferase(Phosphotransferase) domain 1"/>
    <property type="match status" value="1"/>
</dbReference>
<dbReference type="InterPro" id="IPR015943">
    <property type="entry name" value="WD40/YVTN_repeat-like_dom_sf"/>
</dbReference>
<name>A0ABT3L8E4_9CYAN</name>
<dbReference type="SUPFAM" id="SSF50978">
    <property type="entry name" value="WD40 repeat-like"/>
    <property type="match status" value="1"/>
</dbReference>
<evidence type="ECO:0000313" key="6">
    <source>
        <dbReference type="Proteomes" id="UP001526426"/>
    </source>
</evidence>
<dbReference type="Gene3D" id="3.30.200.20">
    <property type="entry name" value="Phosphorylase Kinase, domain 1"/>
    <property type="match status" value="1"/>
</dbReference>
<evidence type="ECO:0000256" key="2">
    <source>
        <dbReference type="ARBA" id="ARBA00022737"/>
    </source>
</evidence>
<evidence type="ECO:0000256" key="3">
    <source>
        <dbReference type="PROSITE-ProRule" id="PRU00221"/>
    </source>
</evidence>
<keyword evidence="2" id="KW-0677">Repeat</keyword>
<dbReference type="InterPro" id="IPR008271">
    <property type="entry name" value="Ser/Thr_kinase_AS"/>
</dbReference>
<dbReference type="SMART" id="SM00320">
    <property type="entry name" value="WD40"/>
    <property type="match status" value="8"/>
</dbReference>
<dbReference type="CDD" id="cd14014">
    <property type="entry name" value="STKc_PknB_like"/>
    <property type="match status" value="1"/>
</dbReference>
<keyword evidence="1 3" id="KW-0853">WD repeat</keyword>
<dbReference type="Proteomes" id="UP001526426">
    <property type="component" value="Unassembled WGS sequence"/>
</dbReference>
<reference evidence="5 6" key="1">
    <citation type="submission" date="2021-08" db="EMBL/GenBank/DDBJ databases">
        <title>Draft genome sequence of Spirulina subsalsa with high tolerance to salinity and hype-accumulation of phycocyanin.</title>
        <authorList>
            <person name="Pei H."/>
            <person name="Jiang L."/>
        </authorList>
    </citation>
    <scope>NUCLEOTIDE SEQUENCE [LARGE SCALE GENOMIC DNA]</scope>
    <source>
        <strain evidence="5 6">FACHB-351</strain>
    </source>
</reference>
<feature type="repeat" description="WD" evidence="3">
    <location>
        <begin position="471"/>
        <end position="512"/>
    </location>
</feature>
<dbReference type="PRINTS" id="PR00320">
    <property type="entry name" value="GPROTEINBRPT"/>
</dbReference>
<dbReference type="InterPro" id="IPR000719">
    <property type="entry name" value="Prot_kinase_dom"/>
</dbReference>
<dbReference type="GO" id="GO:0016301">
    <property type="term" value="F:kinase activity"/>
    <property type="evidence" value="ECO:0007669"/>
    <property type="project" value="UniProtKB-KW"/>
</dbReference>
<dbReference type="InterPro" id="IPR018391">
    <property type="entry name" value="PQQ_b-propeller_rpt"/>
</dbReference>
<organism evidence="5 6">
    <name type="scientific">Spirulina subsalsa FACHB-351</name>
    <dbReference type="NCBI Taxonomy" id="234711"/>
    <lineage>
        <taxon>Bacteria</taxon>
        <taxon>Bacillati</taxon>
        <taxon>Cyanobacteriota</taxon>
        <taxon>Cyanophyceae</taxon>
        <taxon>Spirulinales</taxon>
        <taxon>Spirulinaceae</taxon>
        <taxon>Spirulina</taxon>
    </lineage>
</organism>
<feature type="repeat" description="WD" evidence="3">
    <location>
        <begin position="597"/>
        <end position="638"/>
    </location>
</feature>
<dbReference type="PROSITE" id="PS00678">
    <property type="entry name" value="WD_REPEATS_1"/>
    <property type="match status" value="7"/>
</dbReference>